<organism evidence="2 3">
    <name type="scientific">Heterostelium pallidum (strain ATCC 26659 / Pp 5 / PN500)</name>
    <name type="common">Cellular slime mold</name>
    <name type="synonym">Polysphondylium pallidum</name>
    <dbReference type="NCBI Taxonomy" id="670386"/>
    <lineage>
        <taxon>Eukaryota</taxon>
        <taxon>Amoebozoa</taxon>
        <taxon>Evosea</taxon>
        <taxon>Eumycetozoa</taxon>
        <taxon>Dictyostelia</taxon>
        <taxon>Acytosteliales</taxon>
        <taxon>Acytosteliaceae</taxon>
        <taxon>Heterostelium</taxon>
    </lineage>
</organism>
<evidence type="ECO:0000256" key="1">
    <source>
        <dbReference type="SAM" id="MobiDB-lite"/>
    </source>
</evidence>
<feature type="compositionally biased region" description="Low complexity" evidence="1">
    <location>
        <begin position="328"/>
        <end position="344"/>
    </location>
</feature>
<dbReference type="Proteomes" id="UP000001396">
    <property type="component" value="Unassembled WGS sequence"/>
</dbReference>
<protein>
    <submittedName>
        <fullName evidence="2">Uncharacterized protein</fullName>
    </submittedName>
</protein>
<reference evidence="2 3" key="1">
    <citation type="journal article" date="2011" name="Genome Res.">
        <title>Phylogeny-wide analysis of social amoeba genomes highlights ancient origins for complex intercellular communication.</title>
        <authorList>
            <person name="Heidel A.J."/>
            <person name="Lawal H.M."/>
            <person name="Felder M."/>
            <person name="Schilde C."/>
            <person name="Helps N.R."/>
            <person name="Tunggal B."/>
            <person name="Rivero F."/>
            <person name="John U."/>
            <person name="Schleicher M."/>
            <person name="Eichinger L."/>
            <person name="Platzer M."/>
            <person name="Noegel A.A."/>
            <person name="Schaap P."/>
            <person name="Gloeckner G."/>
        </authorList>
    </citation>
    <scope>NUCLEOTIDE SEQUENCE [LARGE SCALE GENOMIC DNA]</scope>
    <source>
        <strain evidence="3">ATCC 26659 / Pp 5 / PN500</strain>
    </source>
</reference>
<feature type="region of interest" description="Disordered" evidence="1">
    <location>
        <begin position="282"/>
        <end position="353"/>
    </location>
</feature>
<dbReference type="AlphaFoldDB" id="D3BIJ0"/>
<dbReference type="RefSeq" id="XP_020430738.1">
    <property type="nucleotide sequence ID" value="XM_020578899.1"/>
</dbReference>
<feature type="region of interest" description="Disordered" evidence="1">
    <location>
        <begin position="39"/>
        <end position="63"/>
    </location>
</feature>
<evidence type="ECO:0000313" key="2">
    <source>
        <dbReference type="EMBL" id="EFA78614.1"/>
    </source>
</evidence>
<gene>
    <name evidence="2" type="ORF">PPL_08069</name>
</gene>
<sequence length="409" mass="45051">MEILPQNNYLSYLASAGASNLQLQNILFGNGENPFASTASYMKQGSSTSTTPTSNSPSPSPNSMISINQANWRKCCTNASCLLCTRGTPRCLSMNHPSWTLILRVVFYALAQIHQDKEFFNLKKEVSKQFEALRFEDVHPPYSPSQQSPPMAPEISWRIKSRSSPSKDDLNNNNNNKSTTPTLSSKITTSSSGNCNSYSPYQRYDKDKIMDIKKLLSLGVNSNNSNNNNNNNISVLDSDEDPYDISSPLSSDNSYHGSSPYSHSVSTFNQPSNFKFIHPSKKTTNTSSLSPISSPFLTDSNDINNNNNNNSFSMTSSSPSFAPPFQLTPPSNLTSTTPNNSTSPKHLSSPSKLMRPEYGDDLIVSKIHQMKSILNYLPLLRVKNISASSSSSSFKILSVVPVFLCLMIL</sequence>
<comment type="caution">
    <text evidence="2">The sequence shown here is derived from an EMBL/GenBank/DDBJ whole genome shotgun (WGS) entry which is preliminary data.</text>
</comment>
<accession>D3BIJ0</accession>
<feature type="compositionally biased region" description="Low complexity" evidence="1">
    <location>
        <begin position="300"/>
        <end position="320"/>
    </location>
</feature>
<proteinExistence type="predicted"/>
<feature type="compositionally biased region" description="Low complexity" evidence="1">
    <location>
        <begin position="171"/>
        <end position="186"/>
    </location>
</feature>
<feature type="compositionally biased region" description="Low complexity" evidence="1">
    <location>
        <begin position="221"/>
        <end position="232"/>
    </location>
</feature>
<dbReference type="EMBL" id="ADBJ01000037">
    <property type="protein sequence ID" value="EFA78614.1"/>
    <property type="molecule type" value="Genomic_DNA"/>
</dbReference>
<feature type="region of interest" description="Disordered" evidence="1">
    <location>
        <begin position="220"/>
        <end position="264"/>
    </location>
</feature>
<feature type="region of interest" description="Disordered" evidence="1">
    <location>
        <begin position="160"/>
        <end position="200"/>
    </location>
</feature>
<keyword evidence="3" id="KW-1185">Reference proteome</keyword>
<name>D3BIJ0_HETP5</name>
<dbReference type="InParanoid" id="D3BIJ0"/>
<evidence type="ECO:0000313" key="3">
    <source>
        <dbReference type="Proteomes" id="UP000001396"/>
    </source>
</evidence>
<feature type="compositionally biased region" description="Polar residues" evidence="1">
    <location>
        <begin position="247"/>
        <end position="264"/>
    </location>
</feature>
<feature type="compositionally biased region" description="Polar residues" evidence="1">
    <location>
        <begin position="282"/>
        <end position="299"/>
    </location>
</feature>
<dbReference type="GeneID" id="31363549"/>
<feature type="compositionally biased region" description="Polar residues" evidence="1">
    <location>
        <begin position="187"/>
        <end position="200"/>
    </location>
</feature>
<feature type="compositionally biased region" description="Low complexity" evidence="1">
    <location>
        <begin position="46"/>
        <end position="63"/>
    </location>
</feature>